<dbReference type="InterPro" id="IPR045237">
    <property type="entry name" value="COPS7/eIF3m"/>
</dbReference>
<name>A0ABY8UBK8_TETOB</name>
<dbReference type="PANTHER" id="PTHR15350:SF2">
    <property type="entry name" value="EUKARYOTIC TRANSLATION INITIATION FACTOR 3 SUBUNIT M"/>
    <property type="match status" value="1"/>
</dbReference>
<sequence length="432" mass="46528">MTITVVETYEEDSHIAVARHIASLLDEGQAKTALADTPGSLFLQEAAKLAADGRYDELIKKLSAHLDLVFAKCSDKEAECIVAVISLLVARLDKDSHLTELARKLALDISKQPEVAGEAKLNGLLALYSSCSTAPARYMVLLQTLEFAKQSKQLAALLVPVVRGKAEEWRRTWGLKPSMAIELYLQLAALMKVVSDRASTKEYLRLLGAVLALVSGNDAAELAKVKPFAVEAVQSFIRSPEVFQCDFWELPASFIRSPEVFQCDFWELPAVTQLGREPATAPLLKLLDVMLNGDLAGFKAAATPAVLESVGVSPEAALDKMRLLALLVLGGRAQGAAVPFADIQAALDIPLEQVQPWIVRAIGSKLLEGKIDQVAATVVITRCHHRSFTSKEWQGLGQQLGALRSALQGAHDMLLAGNRAGDAAGRAAQAVH</sequence>
<dbReference type="InterPro" id="IPR000717">
    <property type="entry name" value="PCI_dom"/>
</dbReference>
<accession>A0ABY8UBK8</accession>
<evidence type="ECO:0000256" key="1">
    <source>
        <dbReference type="ARBA" id="ARBA00008482"/>
    </source>
</evidence>
<dbReference type="Proteomes" id="UP001244341">
    <property type="component" value="Chromosome 9b"/>
</dbReference>
<evidence type="ECO:0000313" key="4">
    <source>
        <dbReference type="Proteomes" id="UP001244341"/>
    </source>
</evidence>
<reference evidence="3 4" key="1">
    <citation type="submission" date="2023-05" db="EMBL/GenBank/DDBJ databases">
        <title>A 100% complete, gapless, phased diploid assembly of the Scenedesmus obliquus UTEX 3031 genome.</title>
        <authorList>
            <person name="Biondi T.C."/>
            <person name="Hanschen E.R."/>
            <person name="Kwon T."/>
            <person name="Eng W."/>
            <person name="Kruse C.P.S."/>
            <person name="Koehler S.I."/>
            <person name="Kunde Y."/>
            <person name="Gleasner C.D."/>
            <person name="You Mak K.T."/>
            <person name="Polle J."/>
            <person name="Hovde B.T."/>
            <person name="Starkenburg S.R."/>
        </authorList>
    </citation>
    <scope>NUCLEOTIDE SEQUENCE [LARGE SCALE GENOMIC DNA]</scope>
    <source>
        <strain evidence="3 4">DOE0152z</strain>
    </source>
</reference>
<dbReference type="InterPro" id="IPR036390">
    <property type="entry name" value="WH_DNA-bd_sf"/>
</dbReference>
<dbReference type="SUPFAM" id="SSF46785">
    <property type="entry name" value="Winged helix' DNA-binding domain"/>
    <property type="match status" value="1"/>
</dbReference>
<dbReference type="Pfam" id="PF01399">
    <property type="entry name" value="PCI"/>
    <property type="match status" value="1"/>
</dbReference>
<organism evidence="3 4">
    <name type="scientific">Tetradesmus obliquus</name>
    <name type="common">Green alga</name>
    <name type="synonym">Acutodesmus obliquus</name>
    <dbReference type="NCBI Taxonomy" id="3088"/>
    <lineage>
        <taxon>Eukaryota</taxon>
        <taxon>Viridiplantae</taxon>
        <taxon>Chlorophyta</taxon>
        <taxon>core chlorophytes</taxon>
        <taxon>Chlorophyceae</taxon>
        <taxon>CS clade</taxon>
        <taxon>Sphaeropleales</taxon>
        <taxon>Scenedesmaceae</taxon>
        <taxon>Tetradesmus</taxon>
    </lineage>
</organism>
<feature type="domain" description="PCI" evidence="2">
    <location>
        <begin position="202"/>
        <end position="385"/>
    </location>
</feature>
<comment type="similarity">
    <text evidence="1">Belongs to the CSN7/EIF3M family. CSN7 subfamily.</text>
</comment>
<proteinExistence type="inferred from homology"/>
<dbReference type="PROSITE" id="PS50250">
    <property type="entry name" value="PCI"/>
    <property type="match status" value="1"/>
</dbReference>
<gene>
    <name evidence="3" type="ORF">OEZ85_009938</name>
</gene>
<keyword evidence="4" id="KW-1185">Reference proteome</keyword>
<dbReference type="EMBL" id="CP126216">
    <property type="protein sequence ID" value="WIA18484.1"/>
    <property type="molecule type" value="Genomic_DNA"/>
</dbReference>
<dbReference type="PANTHER" id="PTHR15350">
    <property type="entry name" value="COP9 SIGNALOSOME COMPLEX SUBUNIT 7/DENDRITIC CELL PROTEIN GA17"/>
    <property type="match status" value="1"/>
</dbReference>
<dbReference type="SMART" id="SM00088">
    <property type="entry name" value="PINT"/>
    <property type="match status" value="1"/>
</dbReference>
<protein>
    <recommendedName>
        <fullName evidence="2">PCI domain-containing protein</fullName>
    </recommendedName>
</protein>
<evidence type="ECO:0000313" key="3">
    <source>
        <dbReference type="EMBL" id="WIA18484.1"/>
    </source>
</evidence>
<evidence type="ECO:0000259" key="2">
    <source>
        <dbReference type="PROSITE" id="PS50250"/>
    </source>
</evidence>